<feature type="compositionally biased region" description="Basic and acidic residues" evidence="1">
    <location>
        <begin position="541"/>
        <end position="553"/>
    </location>
</feature>
<sequence length="1036" mass="110352">MAEAAAAPARQPRRGPAPIASFDHDVSDESSPETKPTVRLPEIREDSSATAATSGDALAPPEQRARSHSTPGALQAPPAPRIDISRASSSSHQDSRDSSPELALFAGSTPGAGELGFREDGALDLRSSTEELAFLEPAPGERAAPAPPERRPSRKDSQGSEAALLAVSGRTSRLSSVGSQCSAHSALSAFSRTGRVSRLSVASGASRSPSPHRMLLETSFCGPKPIETDPEICAAAVEERLLEIAKLGTEGQPPPALAPAPAPAPAPTPAFVPVPLDARDRREVRTEATVERATPRPTHCKSLAADGCSAPGESTSAPAGPRSACEPAPPPVDREKNQKEKRNRARAEERQARSRERRDPIERRAKSQTKDIIRIRLKPSDEYDDDDVDDEDDDRASSAGPAPAPAAFDFGGAGGRPVRPTDLASEAPASRRPPRDCRTPSPPGAGVSRKSSFCSLFKSRETIASPESPSDALRRKKSSADGRSRSRSRDRSATPTSATKIRGSVLSLFRTPRKSATSPSPSSRDGSPVVQQARQLAPQQDRPRRGERLKYYEDGGIIHIPLRTPPEEAGATRPSDVERRPSAPEPRTRELEVRPASAPQPRAPALPSMSTPSPAPPATKPIRRTVLPDGSIIIPLRSPTEKTAPEDVLAPGDPPAESPEANRSIESAPRTSSAAATTSIERTTSSETSPVPSERPPGASVAADPPPDVAPERARRRERLVFTTNVGSEEQKFSTQFSITKTPSVTSEISGSFPSFPDTEETRDARGSTPASTGDGGDRPEREAGEAGEAGEVRAGSSRASPQEARDSSGSEASSEAGVARAGSDVEARGLVVQESFEEELPYVPTTLPQERSLALPMVPVRERGAATLHVAPVERPRPPHASRPSLPSVPQYDVSVTCHDLIVDRGGQASRGARTVVTSSSGPAVNADADKLRIKLPRRPRTGSAGAPVRPERTRTRSGSEGFETRSKTEWIDFSEVPERRKQPTRIQTLPASRDVVFNYVAPEECRCECHARDTDAEHNGPGYYHLYFNAGEVH</sequence>
<evidence type="ECO:0000313" key="3">
    <source>
        <dbReference type="Proteomes" id="UP001153714"/>
    </source>
</evidence>
<feature type="compositionally biased region" description="Basic and acidic residues" evidence="1">
    <location>
        <begin position="332"/>
        <end position="381"/>
    </location>
</feature>
<evidence type="ECO:0000256" key="1">
    <source>
        <dbReference type="SAM" id="MobiDB-lite"/>
    </source>
</evidence>
<gene>
    <name evidence="2" type="ORF">DIATSA_LOCUS6258</name>
</gene>
<feature type="region of interest" description="Disordered" evidence="1">
    <location>
        <begin position="249"/>
        <end position="826"/>
    </location>
</feature>
<feature type="compositionally biased region" description="Pro residues" evidence="1">
    <location>
        <begin position="252"/>
        <end position="272"/>
    </location>
</feature>
<reference evidence="2" key="2">
    <citation type="submission" date="2022-10" db="EMBL/GenBank/DDBJ databases">
        <authorList>
            <consortium name="ENA_rothamsted_submissions"/>
            <consortium name="culmorum"/>
            <person name="King R."/>
        </authorList>
    </citation>
    <scope>NUCLEOTIDE SEQUENCE</scope>
</reference>
<protein>
    <submittedName>
        <fullName evidence="2">Uncharacterized protein</fullName>
    </submittedName>
</protein>
<feature type="compositionally biased region" description="Polar residues" evidence="1">
    <location>
        <begin position="514"/>
        <end position="538"/>
    </location>
</feature>
<name>A0A9N9R2W8_9NEOP</name>
<dbReference type="Proteomes" id="UP001153714">
    <property type="component" value="Chromosome 19"/>
</dbReference>
<evidence type="ECO:0000313" key="2">
    <source>
        <dbReference type="EMBL" id="CAG9788459.1"/>
    </source>
</evidence>
<feature type="compositionally biased region" description="Polar residues" evidence="1">
    <location>
        <begin position="722"/>
        <end position="753"/>
    </location>
</feature>
<feature type="compositionally biased region" description="Low complexity" evidence="1">
    <location>
        <begin position="81"/>
        <end position="92"/>
    </location>
</feature>
<feature type="compositionally biased region" description="Low complexity" evidence="1">
    <location>
        <begin position="594"/>
        <end position="612"/>
    </location>
</feature>
<organism evidence="2 3">
    <name type="scientific">Diatraea saccharalis</name>
    <name type="common">sugarcane borer</name>
    <dbReference type="NCBI Taxonomy" id="40085"/>
    <lineage>
        <taxon>Eukaryota</taxon>
        <taxon>Metazoa</taxon>
        <taxon>Ecdysozoa</taxon>
        <taxon>Arthropoda</taxon>
        <taxon>Hexapoda</taxon>
        <taxon>Insecta</taxon>
        <taxon>Pterygota</taxon>
        <taxon>Neoptera</taxon>
        <taxon>Endopterygota</taxon>
        <taxon>Lepidoptera</taxon>
        <taxon>Glossata</taxon>
        <taxon>Ditrysia</taxon>
        <taxon>Pyraloidea</taxon>
        <taxon>Crambidae</taxon>
        <taxon>Crambinae</taxon>
        <taxon>Diatraea</taxon>
    </lineage>
</organism>
<feature type="compositionally biased region" description="Basic and acidic residues" evidence="1">
    <location>
        <begin position="116"/>
        <end position="129"/>
    </location>
</feature>
<feature type="compositionally biased region" description="Low complexity" evidence="1">
    <location>
        <begin position="810"/>
        <end position="823"/>
    </location>
</feature>
<feature type="compositionally biased region" description="Low complexity" evidence="1">
    <location>
        <begin position="1"/>
        <end position="20"/>
    </location>
</feature>
<keyword evidence="3" id="KW-1185">Reference proteome</keyword>
<feature type="region of interest" description="Disordered" evidence="1">
    <location>
        <begin position="869"/>
        <end position="892"/>
    </location>
</feature>
<dbReference type="AlphaFoldDB" id="A0A9N9R2W8"/>
<feature type="compositionally biased region" description="Basic and acidic residues" evidence="1">
    <location>
        <begin position="776"/>
        <end position="785"/>
    </location>
</feature>
<reference evidence="2" key="1">
    <citation type="submission" date="2021-12" db="EMBL/GenBank/DDBJ databases">
        <authorList>
            <person name="King R."/>
        </authorList>
    </citation>
    <scope>NUCLEOTIDE SEQUENCE</scope>
</reference>
<feature type="compositionally biased region" description="Basic and acidic residues" evidence="1">
    <location>
        <begin position="478"/>
        <end position="492"/>
    </location>
</feature>
<dbReference type="EMBL" id="OU893350">
    <property type="protein sequence ID" value="CAG9788459.1"/>
    <property type="molecule type" value="Genomic_DNA"/>
</dbReference>
<feature type="compositionally biased region" description="Basic and acidic residues" evidence="1">
    <location>
        <begin position="575"/>
        <end position="593"/>
    </location>
</feature>
<feature type="compositionally biased region" description="Basic and acidic residues" evidence="1">
    <location>
        <begin position="148"/>
        <end position="158"/>
    </location>
</feature>
<feature type="compositionally biased region" description="Acidic residues" evidence="1">
    <location>
        <begin position="382"/>
        <end position="394"/>
    </location>
</feature>
<feature type="region of interest" description="Disordered" evidence="1">
    <location>
        <begin position="938"/>
        <end position="966"/>
    </location>
</feature>
<feature type="region of interest" description="Disordered" evidence="1">
    <location>
        <begin position="1"/>
        <end position="167"/>
    </location>
</feature>
<accession>A0A9N9R2W8</accession>
<proteinExistence type="predicted"/>
<feature type="compositionally biased region" description="Basic and acidic residues" evidence="1">
    <location>
        <begin position="277"/>
        <end position="294"/>
    </location>
</feature>
<feature type="compositionally biased region" description="Low complexity" evidence="1">
    <location>
        <begin position="397"/>
        <end position="410"/>
    </location>
</feature>
<feature type="compositionally biased region" description="Low complexity" evidence="1">
    <location>
        <begin position="667"/>
        <end position="703"/>
    </location>
</feature>
<dbReference type="OrthoDB" id="6428710at2759"/>